<sequence length="264" mass="27641">MSFNGEHSLQRFWLGRDSMGDVPVESVRLFAPAKLTTSLRVVGVRDDGYHLIDAEMVSLDFGDSLIVDCESAGPSSVTYADVSGRTIAIGADDLVTRALAMVGREAKVRVEKVIAAGAGLGGGSADAAAILHWAGTTDLIQAASLGADVPFCVAGGRARVRGIGEQIEPLPFESRVFTLLTPPVMCSTPAVYKAWDELGGPLGDHGNDLEPAALEVAPELVRWRDELAEASGLRPRLAGSGSTWFVEGAFPGAGRVVAQTSPAR</sequence>
<dbReference type="PANTHER" id="PTHR43527:SF2">
    <property type="entry name" value="4-DIPHOSPHOCYTIDYL-2-C-METHYL-D-ERYTHRITOL KINASE, CHLOROPLASTIC"/>
    <property type="match status" value="1"/>
</dbReference>
<dbReference type="InterPro" id="IPR014721">
    <property type="entry name" value="Ribsml_uS5_D2-typ_fold_subgr"/>
</dbReference>
<keyword evidence="2" id="KW-0418">Kinase</keyword>
<gene>
    <name evidence="4" type="ORF">UFOPK1827_00169</name>
    <name evidence="5" type="ORF">UFOPK2000_01173</name>
    <name evidence="6" type="ORF">UFOPK3708_00750</name>
</gene>
<organism evidence="4">
    <name type="scientific">freshwater metagenome</name>
    <dbReference type="NCBI Taxonomy" id="449393"/>
    <lineage>
        <taxon>unclassified sequences</taxon>
        <taxon>metagenomes</taxon>
        <taxon>ecological metagenomes</taxon>
    </lineage>
</organism>
<proteinExistence type="inferred from homology"/>
<dbReference type="InterPro" id="IPR020568">
    <property type="entry name" value="Ribosomal_Su5_D2-typ_SF"/>
</dbReference>
<keyword evidence="1" id="KW-0547">Nucleotide-binding</keyword>
<accession>A0A6J6G0I3</accession>
<dbReference type="InterPro" id="IPR036554">
    <property type="entry name" value="GHMP_kinase_C_sf"/>
</dbReference>
<dbReference type="GO" id="GO:0016114">
    <property type="term" value="P:terpenoid biosynthetic process"/>
    <property type="evidence" value="ECO:0007669"/>
    <property type="project" value="InterPro"/>
</dbReference>
<evidence type="ECO:0000256" key="2">
    <source>
        <dbReference type="ARBA" id="ARBA00022777"/>
    </source>
</evidence>
<dbReference type="GO" id="GO:0050515">
    <property type="term" value="F:4-(cytidine 5'-diphospho)-2-C-methyl-D-erythritol kinase activity"/>
    <property type="evidence" value="ECO:0007669"/>
    <property type="project" value="InterPro"/>
</dbReference>
<evidence type="ECO:0000313" key="4">
    <source>
        <dbReference type="EMBL" id="CAB4594792.1"/>
    </source>
</evidence>
<dbReference type="EMBL" id="CAEZVK010000138">
    <property type="protein sequence ID" value="CAB4638263.1"/>
    <property type="molecule type" value="Genomic_DNA"/>
</dbReference>
<dbReference type="AlphaFoldDB" id="A0A6J6G0I3"/>
<dbReference type="GO" id="GO:0005524">
    <property type="term" value="F:ATP binding"/>
    <property type="evidence" value="ECO:0007669"/>
    <property type="project" value="UniProtKB-KW"/>
</dbReference>
<evidence type="ECO:0000313" key="5">
    <source>
        <dbReference type="EMBL" id="CAB4638263.1"/>
    </source>
</evidence>
<dbReference type="HAMAP" id="MF_00061">
    <property type="entry name" value="IspE"/>
    <property type="match status" value="1"/>
</dbReference>
<dbReference type="SUPFAM" id="SSF54211">
    <property type="entry name" value="Ribosomal protein S5 domain 2-like"/>
    <property type="match status" value="1"/>
</dbReference>
<dbReference type="SUPFAM" id="SSF55060">
    <property type="entry name" value="GHMP Kinase, C-terminal domain"/>
    <property type="match status" value="1"/>
</dbReference>
<keyword evidence="2" id="KW-0808">Transferase</keyword>
<dbReference type="PANTHER" id="PTHR43527">
    <property type="entry name" value="4-DIPHOSPHOCYTIDYL-2-C-METHYL-D-ERYTHRITOL KINASE, CHLOROPLASTIC"/>
    <property type="match status" value="1"/>
</dbReference>
<dbReference type="Gene3D" id="3.30.70.890">
    <property type="entry name" value="GHMP kinase, C-terminal domain"/>
    <property type="match status" value="1"/>
</dbReference>
<evidence type="ECO:0000256" key="1">
    <source>
        <dbReference type="ARBA" id="ARBA00022741"/>
    </source>
</evidence>
<protein>
    <submittedName>
        <fullName evidence="4">Unannotated protein</fullName>
    </submittedName>
</protein>
<dbReference type="InterPro" id="IPR004424">
    <property type="entry name" value="IspE"/>
</dbReference>
<evidence type="ECO:0000256" key="3">
    <source>
        <dbReference type="ARBA" id="ARBA00022840"/>
    </source>
</evidence>
<keyword evidence="3" id="KW-0067">ATP-binding</keyword>
<dbReference type="Gene3D" id="3.30.230.10">
    <property type="match status" value="1"/>
</dbReference>
<evidence type="ECO:0000313" key="6">
    <source>
        <dbReference type="EMBL" id="CAB4929401.1"/>
    </source>
</evidence>
<reference evidence="4" key="1">
    <citation type="submission" date="2020-05" db="EMBL/GenBank/DDBJ databases">
        <authorList>
            <person name="Chiriac C."/>
            <person name="Salcher M."/>
            <person name="Ghai R."/>
            <person name="Kavagutti S V."/>
        </authorList>
    </citation>
    <scope>NUCLEOTIDE SEQUENCE</scope>
</reference>
<dbReference type="EMBL" id="CAEZUO010000004">
    <property type="protein sequence ID" value="CAB4594792.1"/>
    <property type="molecule type" value="Genomic_DNA"/>
</dbReference>
<name>A0A6J6G0I3_9ZZZZ</name>
<dbReference type="EMBL" id="CAFBNA010000034">
    <property type="protein sequence ID" value="CAB4929401.1"/>
    <property type="molecule type" value="Genomic_DNA"/>
</dbReference>